<evidence type="ECO:0000313" key="2">
    <source>
        <dbReference type="Proteomes" id="UP000041314"/>
    </source>
</evidence>
<name>A0A655BM79_SALET</name>
<reference evidence="1 2" key="1">
    <citation type="submission" date="2015-03" db="EMBL/GenBank/DDBJ databases">
        <authorList>
            <consortium name="Pathogen Informatics"/>
        </authorList>
    </citation>
    <scope>NUCLEOTIDE SEQUENCE [LARGE SCALE GENOMIC DNA]</scope>
    <source>
        <strain evidence="1 2">A1104</strain>
    </source>
</reference>
<dbReference type="Proteomes" id="UP000041314">
    <property type="component" value="Unassembled WGS sequence"/>
</dbReference>
<organism evidence="1 2">
    <name type="scientific">Salmonella enterica subsp. enterica serovar Bovismorbificans</name>
    <dbReference type="NCBI Taxonomy" id="58097"/>
    <lineage>
        <taxon>Bacteria</taxon>
        <taxon>Pseudomonadati</taxon>
        <taxon>Pseudomonadota</taxon>
        <taxon>Gammaproteobacteria</taxon>
        <taxon>Enterobacterales</taxon>
        <taxon>Enterobacteriaceae</taxon>
        <taxon>Salmonella</taxon>
    </lineage>
</organism>
<protein>
    <submittedName>
        <fullName evidence="1">Uncharacterized protein</fullName>
    </submittedName>
</protein>
<proteinExistence type="predicted"/>
<sequence length="58" mass="6512">MAKISDWIISFSRWERLIAPKIPNEVRALAAAAGAPANGWVGSLMAIESHLNFMRCWR</sequence>
<gene>
    <name evidence="1" type="ORF">ERS008198_00270</name>
</gene>
<dbReference type="AlphaFoldDB" id="A0A655BM79"/>
<accession>A0A655BM79</accession>
<evidence type="ECO:0000313" key="1">
    <source>
        <dbReference type="EMBL" id="CNT58620.1"/>
    </source>
</evidence>
<dbReference type="EMBL" id="CQPA01000001">
    <property type="protein sequence ID" value="CNT58620.1"/>
    <property type="molecule type" value="Genomic_DNA"/>
</dbReference>